<dbReference type="InterPro" id="IPR019734">
    <property type="entry name" value="TPR_rpt"/>
</dbReference>
<organism evidence="6 7">
    <name type="scientific">Pyrus ussuriensis x Pyrus communis</name>
    <dbReference type="NCBI Taxonomy" id="2448454"/>
    <lineage>
        <taxon>Eukaryota</taxon>
        <taxon>Viridiplantae</taxon>
        <taxon>Streptophyta</taxon>
        <taxon>Embryophyta</taxon>
        <taxon>Tracheophyta</taxon>
        <taxon>Spermatophyta</taxon>
        <taxon>Magnoliopsida</taxon>
        <taxon>eudicotyledons</taxon>
        <taxon>Gunneridae</taxon>
        <taxon>Pentapetalae</taxon>
        <taxon>rosids</taxon>
        <taxon>fabids</taxon>
        <taxon>Rosales</taxon>
        <taxon>Rosaceae</taxon>
        <taxon>Amygdaloideae</taxon>
        <taxon>Maleae</taxon>
        <taxon>Pyrus</taxon>
    </lineage>
</organism>
<dbReference type="AlphaFoldDB" id="A0A5N5GAX3"/>
<feature type="region of interest" description="Disordered" evidence="4">
    <location>
        <begin position="18"/>
        <end position="151"/>
    </location>
</feature>
<accession>A0A5N5GAX3</accession>
<dbReference type="GO" id="GO:0005737">
    <property type="term" value="C:cytoplasm"/>
    <property type="evidence" value="ECO:0007669"/>
    <property type="project" value="TreeGrafter"/>
</dbReference>
<dbReference type="SMART" id="SM00028">
    <property type="entry name" value="TPR"/>
    <property type="match status" value="6"/>
</dbReference>
<keyword evidence="1" id="KW-0677">Repeat</keyword>
<dbReference type="PANTHER" id="PTHR46050:SF29">
    <property type="entry name" value="TPR REPEAT-CONTAINING THIOREDOXIN TTL4"/>
    <property type="match status" value="1"/>
</dbReference>
<reference evidence="6 7" key="1">
    <citation type="submission" date="2019-09" db="EMBL/GenBank/DDBJ databases">
        <authorList>
            <person name="Ou C."/>
        </authorList>
    </citation>
    <scope>NUCLEOTIDE SEQUENCE [LARGE SCALE GENOMIC DNA]</scope>
    <source>
        <strain evidence="6">S2</strain>
        <tissue evidence="6">Leaf</tissue>
    </source>
</reference>
<dbReference type="InterPro" id="IPR011990">
    <property type="entry name" value="TPR-like_helical_dom_sf"/>
</dbReference>
<reference evidence="6 7" key="3">
    <citation type="submission" date="2019-11" db="EMBL/GenBank/DDBJ databases">
        <title>A de novo genome assembly of a pear dwarfing rootstock.</title>
        <authorList>
            <person name="Wang F."/>
            <person name="Wang J."/>
            <person name="Li S."/>
            <person name="Zhang Y."/>
            <person name="Fang M."/>
            <person name="Ma L."/>
            <person name="Zhao Y."/>
            <person name="Jiang S."/>
        </authorList>
    </citation>
    <scope>NUCLEOTIDE SEQUENCE [LARGE SCALE GENOMIC DNA]</scope>
    <source>
        <strain evidence="6">S2</strain>
        <tissue evidence="6">Leaf</tissue>
    </source>
</reference>
<feature type="domain" description="Thioredoxin" evidence="5">
    <location>
        <begin position="629"/>
        <end position="713"/>
    </location>
</feature>
<feature type="compositionally biased region" description="Low complexity" evidence="4">
    <location>
        <begin position="72"/>
        <end position="93"/>
    </location>
</feature>
<dbReference type="GO" id="GO:0006950">
    <property type="term" value="P:response to stress"/>
    <property type="evidence" value="ECO:0007669"/>
    <property type="project" value="UniProtKB-ARBA"/>
</dbReference>
<evidence type="ECO:0000256" key="4">
    <source>
        <dbReference type="SAM" id="MobiDB-lite"/>
    </source>
</evidence>
<dbReference type="PANTHER" id="PTHR46050">
    <property type="entry name" value="TPR REPEAT-CONTAINING THIOREDOXIN"/>
    <property type="match status" value="1"/>
</dbReference>
<evidence type="ECO:0000256" key="1">
    <source>
        <dbReference type="ARBA" id="ARBA00022737"/>
    </source>
</evidence>
<keyword evidence="2 3" id="KW-0802">TPR repeat</keyword>
<feature type="compositionally biased region" description="Polar residues" evidence="4">
    <location>
        <begin position="109"/>
        <end position="124"/>
    </location>
</feature>
<dbReference type="InterPro" id="IPR044534">
    <property type="entry name" value="TTL1-4"/>
</dbReference>
<dbReference type="Pfam" id="PF00515">
    <property type="entry name" value="TPR_1"/>
    <property type="match status" value="1"/>
</dbReference>
<dbReference type="Proteomes" id="UP000327157">
    <property type="component" value="Chromosome 9"/>
</dbReference>
<reference evidence="7" key="2">
    <citation type="submission" date="2019-10" db="EMBL/GenBank/DDBJ databases">
        <title>A de novo genome assembly of a pear dwarfing rootstock.</title>
        <authorList>
            <person name="Wang F."/>
            <person name="Wang J."/>
            <person name="Li S."/>
            <person name="Zhang Y."/>
            <person name="Fang M."/>
            <person name="Ma L."/>
            <person name="Zhao Y."/>
            <person name="Jiang S."/>
        </authorList>
    </citation>
    <scope>NUCLEOTIDE SEQUENCE [LARGE SCALE GENOMIC DNA]</scope>
</reference>
<evidence type="ECO:0000259" key="5">
    <source>
        <dbReference type="Pfam" id="PF00085"/>
    </source>
</evidence>
<dbReference type="Gene3D" id="3.40.30.10">
    <property type="entry name" value="Glutaredoxin"/>
    <property type="match status" value="1"/>
</dbReference>
<dbReference type="InterPro" id="IPR036249">
    <property type="entry name" value="Thioredoxin-like_sf"/>
</dbReference>
<dbReference type="Pfam" id="PF13432">
    <property type="entry name" value="TPR_16"/>
    <property type="match status" value="1"/>
</dbReference>
<dbReference type="CDD" id="cd02947">
    <property type="entry name" value="TRX_family"/>
    <property type="match status" value="1"/>
</dbReference>
<dbReference type="SUPFAM" id="SSF48452">
    <property type="entry name" value="TPR-like"/>
    <property type="match status" value="1"/>
</dbReference>
<evidence type="ECO:0000256" key="3">
    <source>
        <dbReference type="PROSITE-ProRule" id="PRU00339"/>
    </source>
</evidence>
<dbReference type="FunFam" id="3.40.30.10:FF:000211">
    <property type="entry name" value="TPR repeat-containing thioredoxin TTL4"/>
    <property type="match status" value="1"/>
</dbReference>
<dbReference type="EMBL" id="SMOL01000458">
    <property type="protein sequence ID" value="KAB2612589.1"/>
    <property type="molecule type" value="Genomic_DNA"/>
</dbReference>
<feature type="repeat" description="TPR" evidence="3">
    <location>
        <begin position="254"/>
        <end position="287"/>
    </location>
</feature>
<feature type="compositionally biased region" description="Basic and acidic residues" evidence="4">
    <location>
        <begin position="36"/>
        <end position="47"/>
    </location>
</feature>
<sequence>MPHTSAKSLQEMGFDSLTNRFRDSLSYNDTTTTTTTKDHSNKPDVKQLDLGSPVSPLLTRSSANGGNGVGHSCGAAVTSSSCSSGTSSGSVSSKTSNTQLSRRSDSKPNNHSGELSVSSETSPRASEAVRSGTTPRNWKPVHRRSVSAGPPLIYSGGSFNTSFSTNANSTNTNTATSSSSASMASTTTVFPSGNICPSGKIAKSGLVCRGTNKTDVLGSGGGNYGHGSIVRGGGGGANGGESAMAKRATGNSDPEELKKSANELYRRGQFLEALALYDRAISLSPDNAAYRSNRAAALTALGRLPEAVRECEEAVRLDPGYGRAHQRLGSLYLRFGLVENAYHHLCIPGQRPDQSELQKLKSLEKHLKQCEDARKLGDWKSVLRESEAAIATGAESSPQLVACKVEALLKLHQLEDAESSQADIPKFENYPSYLQTKLFGMLVEAYVLYVRAQVEMALGRFENAVAAVEKAGLIDYSNVEVMRVSNKVKKVANARSQGNDLFSSGRFAEACSAYGEGLKYDSSNSVLYCNRAVCRSKLGQWEQSVEDCNQALKIQPNYIKALLRRAVSNAKLERWEEAVRDYEALRRDLPGDNEVAESLHRARVALNKSRGEEFHNVKFDGEVEEVSSLDKFKAAVSSPGVSVVHFKVESNEQCAEISPFINMLCVRYPYVHFFKVDVEESLSVAKAESIRTVPAFKIYKNGEKVKEMVRPSHQFLEESVRSCNL</sequence>
<dbReference type="PROSITE" id="PS50005">
    <property type="entry name" value="TPR"/>
    <property type="match status" value="1"/>
</dbReference>
<name>A0A5N5GAX3_9ROSA</name>
<evidence type="ECO:0000256" key="2">
    <source>
        <dbReference type="ARBA" id="ARBA00022803"/>
    </source>
</evidence>
<gene>
    <name evidence="6" type="ORF">D8674_034905</name>
</gene>
<dbReference type="OrthoDB" id="2121326at2759"/>
<evidence type="ECO:0000313" key="6">
    <source>
        <dbReference type="EMBL" id="KAB2612589.1"/>
    </source>
</evidence>
<dbReference type="Pfam" id="PF00085">
    <property type="entry name" value="Thioredoxin"/>
    <property type="match status" value="1"/>
</dbReference>
<dbReference type="Pfam" id="PF13174">
    <property type="entry name" value="TPR_6"/>
    <property type="match status" value="1"/>
</dbReference>
<comment type="caution">
    <text evidence="6">The sequence shown here is derived from an EMBL/GenBank/DDBJ whole genome shotgun (WGS) entry which is preliminary data.</text>
</comment>
<keyword evidence="7" id="KW-1185">Reference proteome</keyword>
<dbReference type="SUPFAM" id="SSF52833">
    <property type="entry name" value="Thioredoxin-like"/>
    <property type="match status" value="1"/>
</dbReference>
<evidence type="ECO:0000313" key="7">
    <source>
        <dbReference type="Proteomes" id="UP000327157"/>
    </source>
</evidence>
<dbReference type="InterPro" id="IPR013766">
    <property type="entry name" value="Thioredoxin_domain"/>
</dbReference>
<dbReference type="Gene3D" id="1.25.40.10">
    <property type="entry name" value="Tetratricopeptide repeat domain"/>
    <property type="match status" value="1"/>
</dbReference>
<feature type="region of interest" description="Disordered" evidence="4">
    <location>
        <begin position="233"/>
        <end position="256"/>
    </location>
</feature>
<proteinExistence type="predicted"/>
<protein>
    <submittedName>
        <fullName evidence="6">Inactive TPR repeat-containing thioredoxin TTL3-like</fullName>
    </submittedName>
</protein>